<evidence type="ECO:0000256" key="4">
    <source>
        <dbReference type="SAM" id="MobiDB-lite"/>
    </source>
</evidence>
<dbReference type="InterPro" id="IPR051104">
    <property type="entry name" value="FAD_monoxygenase"/>
</dbReference>
<dbReference type="PANTHER" id="PTHR46720:SF3">
    <property type="entry name" value="FAD-BINDING DOMAIN-CONTAINING PROTEIN-RELATED"/>
    <property type="match status" value="1"/>
</dbReference>
<evidence type="ECO:0000313" key="7">
    <source>
        <dbReference type="Proteomes" id="UP001276659"/>
    </source>
</evidence>
<name>A0AAE0DFV9_9LECA</name>
<dbReference type="SUPFAM" id="SSF51905">
    <property type="entry name" value="FAD/NAD(P)-binding domain"/>
    <property type="match status" value="1"/>
</dbReference>
<dbReference type="SUPFAM" id="SSF54373">
    <property type="entry name" value="FAD-linked reductases, C-terminal domain"/>
    <property type="match status" value="1"/>
</dbReference>
<feature type="region of interest" description="Disordered" evidence="4">
    <location>
        <begin position="1"/>
        <end position="25"/>
    </location>
</feature>
<accession>A0AAE0DFV9</accession>
<comment type="caution">
    <text evidence="6">The sequence shown here is derived from an EMBL/GenBank/DDBJ whole genome shotgun (WGS) entry which is preliminary data.</text>
</comment>
<dbReference type="Gene3D" id="3.50.50.60">
    <property type="entry name" value="FAD/NAD(P)-binding domain"/>
    <property type="match status" value="1"/>
</dbReference>
<evidence type="ECO:0000313" key="6">
    <source>
        <dbReference type="EMBL" id="KAK3167994.1"/>
    </source>
</evidence>
<dbReference type="GO" id="GO:0071949">
    <property type="term" value="F:FAD binding"/>
    <property type="evidence" value="ECO:0007669"/>
    <property type="project" value="InterPro"/>
</dbReference>
<dbReference type="AlphaFoldDB" id="A0AAE0DFV9"/>
<evidence type="ECO:0000256" key="2">
    <source>
        <dbReference type="ARBA" id="ARBA00022827"/>
    </source>
</evidence>
<dbReference type="PANTHER" id="PTHR46720">
    <property type="entry name" value="HYDROXYLASE, PUTATIVE (AFU_ORTHOLOGUE AFUA_3G01460)-RELATED"/>
    <property type="match status" value="1"/>
</dbReference>
<reference evidence="6" key="1">
    <citation type="submission" date="2022-11" db="EMBL/GenBank/DDBJ databases">
        <title>Chromosomal genome sequence assembly and mating type (MAT) locus characterization of the leprose asexual lichenized fungus Lepraria neglecta (Nyl.) Erichsen.</title>
        <authorList>
            <person name="Allen J.L."/>
            <person name="Pfeffer B."/>
        </authorList>
    </citation>
    <scope>NUCLEOTIDE SEQUENCE</scope>
    <source>
        <strain evidence="6">Allen 5258</strain>
    </source>
</reference>
<dbReference type="EMBL" id="JASNWA010000010">
    <property type="protein sequence ID" value="KAK3167994.1"/>
    <property type="molecule type" value="Genomic_DNA"/>
</dbReference>
<evidence type="ECO:0000256" key="3">
    <source>
        <dbReference type="ARBA" id="ARBA00023002"/>
    </source>
</evidence>
<dbReference type="GO" id="GO:0016491">
    <property type="term" value="F:oxidoreductase activity"/>
    <property type="evidence" value="ECO:0007669"/>
    <property type="project" value="UniProtKB-KW"/>
</dbReference>
<keyword evidence="1" id="KW-0285">Flavoprotein</keyword>
<dbReference type="GO" id="GO:0044550">
    <property type="term" value="P:secondary metabolite biosynthetic process"/>
    <property type="evidence" value="ECO:0007669"/>
    <property type="project" value="TreeGrafter"/>
</dbReference>
<evidence type="ECO:0000259" key="5">
    <source>
        <dbReference type="Pfam" id="PF01494"/>
    </source>
</evidence>
<keyword evidence="7" id="KW-1185">Reference proteome</keyword>
<protein>
    <recommendedName>
        <fullName evidence="5">FAD-binding domain-containing protein</fullName>
    </recommendedName>
</protein>
<keyword evidence="2" id="KW-0274">FAD</keyword>
<dbReference type="InterPro" id="IPR036188">
    <property type="entry name" value="FAD/NAD-bd_sf"/>
</dbReference>
<dbReference type="FunFam" id="3.50.50.60:FF:000153">
    <property type="entry name" value="Salicylate hydroxylase, putative"/>
    <property type="match status" value="1"/>
</dbReference>
<feature type="domain" description="FAD-binding" evidence="5">
    <location>
        <begin position="30"/>
        <end position="398"/>
    </location>
</feature>
<dbReference type="Pfam" id="PF01494">
    <property type="entry name" value="FAD_binding_3"/>
    <property type="match status" value="1"/>
</dbReference>
<sequence length="458" mass="49793">MATATAQPTNGIHPHEKQRDGEASGSSSLDIAVVGAGIIGVMTALGLLHAGHKVTVYERADDYFEVGAAMAFTGVARECMQQLNSSVLEALQRVGDANRHPMNRYWDGFSPASKEAAQSEESLLFQQSARELDYTGCLRSVYLREMAKSLPDGVVKFGKSLESYSEEAEGVELRFADSSIAQADAVIACDGIHSKARRLLLGEDNPASRPSFTHKVAYRAIVPIADSIAALGDDKANNQCAHMGPDAHALSFPVAQWTLTNVFIFLHDPKPWPDPHKMTLEAGKSELTPALSKWSPSIRELVEKMPEPVFKWAIFDMADHPADTYARGRVCLAGDAAHASSPFHGAGACMGVEDALVLVSVLETALSKAGRSSKAEAVSAALQAYSAVRLERSQWLVRSSREMGDIYEWRYPATGSDPAKIKAEIESRSRNLWDFDVRRMVAEANAECERMLKLGGKQ</sequence>
<organism evidence="6 7">
    <name type="scientific">Lepraria neglecta</name>
    <dbReference type="NCBI Taxonomy" id="209136"/>
    <lineage>
        <taxon>Eukaryota</taxon>
        <taxon>Fungi</taxon>
        <taxon>Dikarya</taxon>
        <taxon>Ascomycota</taxon>
        <taxon>Pezizomycotina</taxon>
        <taxon>Lecanoromycetes</taxon>
        <taxon>OSLEUM clade</taxon>
        <taxon>Lecanoromycetidae</taxon>
        <taxon>Lecanorales</taxon>
        <taxon>Lecanorineae</taxon>
        <taxon>Stereocaulaceae</taxon>
        <taxon>Lepraria</taxon>
    </lineage>
</organism>
<dbReference type="InterPro" id="IPR002938">
    <property type="entry name" value="FAD-bd"/>
</dbReference>
<feature type="compositionally biased region" description="Basic and acidic residues" evidence="4">
    <location>
        <begin position="13"/>
        <end position="22"/>
    </location>
</feature>
<evidence type="ECO:0000256" key="1">
    <source>
        <dbReference type="ARBA" id="ARBA00022630"/>
    </source>
</evidence>
<proteinExistence type="predicted"/>
<gene>
    <name evidence="6" type="ORF">OEA41_004440</name>
</gene>
<dbReference type="PRINTS" id="PR00420">
    <property type="entry name" value="RNGMNOXGNASE"/>
</dbReference>
<feature type="compositionally biased region" description="Polar residues" evidence="4">
    <location>
        <begin position="1"/>
        <end position="10"/>
    </location>
</feature>
<keyword evidence="3" id="KW-0560">Oxidoreductase</keyword>
<dbReference type="Proteomes" id="UP001276659">
    <property type="component" value="Unassembled WGS sequence"/>
</dbReference>